<dbReference type="GO" id="GO:0005886">
    <property type="term" value="C:plasma membrane"/>
    <property type="evidence" value="ECO:0007669"/>
    <property type="project" value="InterPro"/>
</dbReference>
<feature type="transmembrane region" description="Helical" evidence="1">
    <location>
        <begin position="38"/>
        <end position="59"/>
    </location>
</feature>
<organism evidence="2 3">
    <name type="scientific">Amycolatopsis camponoti</name>
    <dbReference type="NCBI Taxonomy" id="2606593"/>
    <lineage>
        <taxon>Bacteria</taxon>
        <taxon>Bacillati</taxon>
        <taxon>Actinomycetota</taxon>
        <taxon>Actinomycetes</taxon>
        <taxon>Pseudonocardiales</taxon>
        <taxon>Pseudonocardiaceae</taxon>
        <taxon>Amycolatopsis</taxon>
    </lineage>
</organism>
<dbReference type="AlphaFoldDB" id="A0A6I8LYG3"/>
<name>A0A6I8LYG3_9PSEU</name>
<dbReference type="Proteomes" id="UP000399805">
    <property type="component" value="Unassembled WGS sequence"/>
</dbReference>
<dbReference type="GO" id="GO:0008556">
    <property type="term" value="F:P-type potassium transmembrane transporter activity"/>
    <property type="evidence" value="ECO:0007669"/>
    <property type="project" value="InterPro"/>
</dbReference>
<protein>
    <recommendedName>
        <fullName evidence="4">K(+)-transporting ATPase subunit F</fullName>
    </recommendedName>
</protein>
<keyword evidence="1" id="KW-0472">Membrane</keyword>
<keyword evidence="1" id="KW-0812">Transmembrane</keyword>
<reference evidence="2 3" key="1">
    <citation type="submission" date="2019-09" db="EMBL/GenBank/DDBJ databases">
        <authorList>
            <person name="Leyn A S."/>
        </authorList>
    </citation>
    <scope>NUCLEOTIDE SEQUENCE [LARGE SCALE GENOMIC DNA]</scope>
    <source>
        <strain evidence="2">AA231_1</strain>
    </source>
</reference>
<dbReference type="InterPro" id="IPR011726">
    <property type="entry name" value="KdpF"/>
</dbReference>
<proteinExistence type="predicted"/>
<gene>
    <name evidence="2" type="ORF">AA23TX_05120</name>
</gene>
<evidence type="ECO:0000256" key="1">
    <source>
        <dbReference type="SAM" id="Phobius"/>
    </source>
</evidence>
<dbReference type="NCBIfam" id="TIGR02115">
    <property type="entry name" value="potass_kdpF"/>
    <property type="match status" value="1"/>
</dbReference>
<sequence>MRGACGRLALRRPDDRRVRGARAGAARAGEAVSGAGTVANVVGGLLALGLLVYLFVALIKPEKF</sequence>
<dbReference type="EMBL" id="CABVGP010000002">
    <property type="protein sequence ID" value="VVJ20099.1"/>
    <property type="molecule type" value="Genomic_DNA"/>
</dbReference>
<dbReference type="Pfam" id="PF09604">
    <property type="entry name" value="Potass_KdpF"/>
    <property type="match status" value="1"/>
</dbReference>
<evidence type="ECO:0000313" key="3">
    <source>
        <dbReference type="Proteomes" id="UP000399805"/>
    </source>
</evidence>
<keyword evidence="3" id="KW-1185">Reference proteome</keyword>
<keyword evidence="1" id="KW-1133">Transmembrane helix</keyword>
<evidence type="ECO:0008006" key="4">
    <source>
        <dbReference type="Google" id="ProtNLM"/>
    </source>
</evidence>
<accession>A0A6I8LYG3</accession>
<evidence type="ECO:0000313" key="2">
    <source>
        <dbReference type="EMBL" id="VVJ20099.1"/>
    </source>
</evidence>